<dbReference type="EMBL" id="VCAU01000052">
    <property type="protein sequence ID" value="KAF9888032.1"/>
    <property type="molecule type" value="Genomic_DNA"/>
</dbReference>
<reference evidence="9" key="2">
    <citation type="submission" date="2020-02" db="EMBL/GenBank/DDBJ databases">
        <authorList>
            <person name="Gilchrist C.L.M."/>
            <person name="Chooi Y.-H."/>
        </authorList>
    </citation>
    <scope>NUCLEOTIDE SEQUENCE</scope>
    <source>
        <strain evidence="9">MST-FP2251</strain>
    </source>
</reference>
<dbReference type="SUPFAM" id="SSF103473">
    <property type="entry name" value="MFS general substrate transporter"/>
    <property type="match status" value="1"/>
</dbReference>
<evidence type="ECO:0008006" key="11">
    <source>
        <dbReference type="Google" id="ProtNLM"/>
    </source>
</evidence>
<dbReference type="PANTHER" id="PTHR43791">
    <property type="entry name" value="PERMEASE-RELATED"/>
    <property type="match status" value="1"/>
</dbReference>
<dbReference type="PANTHER" id="PTHR43791:SF36">
    <property type="entry name" value="TRANSPORTER, PUTATIVE (AFU_ORTHOLOGUE AFUA_6G08340)-RELATED"/>
    <property type="match status" value="1"/>
</dbReference>
<evidence type="ECO:0000256" key="3">
    <source>
        <dbReference type="ARBA" id="ARBA00022448"/>
    </source>
</evidence>
<dbReference type="GO" id="GO:0022857">
    <property type="term" value="F:transmembrane transporter activity"/>
    <property type="evidence" value="ECO:0007669"/>
    <property type="project" value="InterPro"/>
</dbReference>
<sequence length="593" mass="65586">MERLTTLPPHMQGVTCRTSSEPPVVRSMAVGWSVWPELFSDHRTYKRVSSALSPSAVADAQFHLLPLLTHLVPVVKMRFYKSKRASKSENPTENRVSADGIHESAITSDPEKQLPASEEDYQTALPQIPSAIAHIDPAIERRVVRKLDLRVPTLLGFLCKHLTLVSPDLAIIRSIAGMEEDLNLSSKQYSWLLTIFYIPYAVCEFLALMWKVVPFHQWAAFTVLAWGIVSACQAAAMNWSGMMALRFFLGLAETAFGPGAIYALSFFYRRHELGLRCGLFVSAAPLANTFAGALAYGITSGHSKFANWRLLFLVEGAPSLIAAALAWFYLPDHPSTAKFLTEEEKEVAKARAVRQTGEHVIDRKIDWKDAGRAMLDMKAWITSFMYFSCNVSFSSLSAFLPTILKDMGFTAINAQGLTAPPYFAALIVTLFTTWLADRLQQRGLVIFLLSLVGCAGYVLLAACTSVGVRYLGVFLAAAGVFPCIANILPWVLNNQGSETRRGMGIVILNLVGQCGPFVGSNIFPESDSPRYIKGQSVCAAFMLFNAILALTLRGILVWENRRLEKRYNAEASHGVREDAVAEENYGSNFRYVL</sequence>
<evidence type="ECO:0000256" key="4">
    <source>
        <dbReference type="ARBA" id="ARBA00022692"/>
    </source>
</evidence>
<feature type="transmembrane region" description="Helical" evidence="8">
    <location>
        <begin position="279"/>
        <end position="298"/>
    </location>
</feature>
<feature type="transmembrane region" description="Helical" evidence="8">
    <location>
        <begin position="504"/>
        <end position="522"/>
    </location>
</feature>
<accession>A0AAD4CLZ2</accession>
<protein>
    <recommendedName>
        <fullName evidence="11">MFS transporter</fullName>
    </recommendedName>
</protein>
<keyword evidence="6 8" id="KW-0472">Membrane</keyword>
<feature type="transmembrane region" description="Helical" evidence="8">
    <location>
        <begin position="534"/>
        <end position="556"/>
    </location>
</feature>
<gene>
    <name evidence="9" type="ORF">FE257_009296</name>
</gene>
<keyword evidence="10" id="KW-1185">Reference proteome</keyword>
<evidence type="ECO:0000313" key="10">
    <source>
        <dbReference type="Proteomes" id="UP001194746"/>
    </source>
</evidence>
<dbReference type="Gene3D" id="1.20.1250.20">
    <property type="entry name" value="MFS general substrate transporter like domains"/>
    <property type="match status" value="2"/>
</dbReference>
<feature type="transmembrane region" description="Helical" evidence="8">
    <location>
        <begin position="379"/>
        <end position="399"/>
    </location>
</feature>
<evidence type="ECO:0000256" key="7">
    <source>
        <dbReference type="SAM" id="MobiDB-lite"/>
    </source>
</evidence>
<dbReference type="InterPro" id="IPR011701">
    <property type="entry name" value="MFS"/>
</dbReference>
<feature type="transmembrane region" description="Helical" evidence="8">
    <location>
        <begin position="243"/>
        <end position="267"/>
    </location>
</feature>
<comment type="similarity">
    <text evidence="2">Belongs to the major facilitator superfamily.</text>
</comment>
<dbReference type="Proteomes" id="UP001194746">
    <property type="component" value="Unassembled WGS sequence"/>
</dbReference>
<dbReference type="GO" id="GO:0016020">
    <property type="term" value="C:membrane"/>
    <property type="evidence" value="ECO:0007669"/>
    <property type="project" value="UniProtKB-SubCell"/>
</dbReference>
<feature type="transmembrane region" description="Helical" evidence="8">
    <location>
        <begin position="419"/>
        <end position="436"/>
    </location>
</feature>
<proteinExistence type="inferred from homology"/>
<dbReference type="InterPro" id="IPR036259">
    <property type="entry name" value="MFS_trans_sf"/>
</dbReference>
<dbReference type="Pfam" id="PF07690">
    <property type="entry name" value="MFS_1"/>
    <property type="match status" value="1"/>
</dbReference>
<comment type="caution">
    <text evidence="9">The sequence shown here is derived from an EMBL/GenBank/DDBJ whole genome shotgun (WGS) entry which is preliminary data.</text>
</comment>
<keyword evidence="5 8" id="KW-1133">Transmembrane helix</keyword>
<dbReference type="FunFam" id="1.20.1250.20:FF:000018">
    <property type="entry name" value="MFS transporter permease"/>
    <property type="match status" value="1"/>
</dbReference>
<evidence type="ECO:0000256" key="6">
    <source>
        <dbReference type="ARBA" id="ARBA00023136"/>
    </source>
</evidence>
<evidence type="ECO:0000313" key="9">
    <source>
        <dbReference type="EMBL" id="KAF9888032.1"/>
    </source>
</evidence>
<name>A0AAD4CLZ2_ASPNN</name>
<feature type="transmembrane region" description="Helical" evidence="8">
    <location>
        <begin position="310"/>
        <end position="330"/>
    </location>
</feature>
<dbReference type="FunFam" id="1.20.1250.20:FF:000013">
    <property type="entry name" value="MFS general substrate transporter"/>
    <property type="match status" value="1"/>
</dbReference>
<comment type="subcellular location">
    <subcellularLocation>
        <location evidence="1">Membrane</location>
        <topology evidence="1">Multi-pass membrane protein</topology>
    </subcellularLocation>
</comment>
<evidence type="ECO:0000256" key="1">
    <source>
        <dbReference type="ARBA" id="ARBA00004141"/>
    </source>
</evidence>
<feature type="transmembrane region" description="Helical" evidence="8">
    <location>
        <begin position="189"/>
        <end position="210"/>
    </location>
</feature>
<evidence type="ECO:0000256" key="2">
    <source>
        <dbReference type="ARBA" id="ARBA00008335"/>
    </source>
</evidence>
<feature type="transmembrane region" description="Helical" evidence="8">
    <location>
        <begin position="443"/>
        <end position="462"/>
    </location>
</feature>
<evidence type="ECO:0000256" key="8">
    <source>
        <dbReference type="SAM" id="Phobius"/>
    </source>
</evidence>
<reference evidence="9" key="1">
    <citation type="journal article" date="2019" name="Beilstein J. Org. Chem.">
        <title>Nanangenines: drimane sesquiterpenoids as the dominant metabolite cohort of a novel Australian fungus, Aspergillus nanangensis.</title>
        <authorList>
            <person name="Lacey H.J."/>
            <person name="Gilchrist C.L.M."/>
            <person name="Crombie A."/>
            <person name="Kalaitzis J.A."/>
            <person name="Vuong D."/>
            <person name="Rutledge P.J."/>
            <person name="Turner P."/>
            <person name="Pitt J.I."/>
            <person name="Lacey E."/>
            <person name="Chooi Y.H."/>
            <person name="Piggott A.M."/>
        </authorList>
    </citation>
    <scope>NUCLEOTIDE SEQUENCE</scope>
    <source>
        <strain evidence="9">MST-FP2251</strain>
    </source>
</reference>
<feature type="region of interest" description="Disordered" evidence="7">
    <location>
        <begin position="83"/>
        <end position="113"/>
    </location>
</feature>
<feature type="transmembrane region" description="Helical" evidence="8">
    <location>
        <begin position="217"/>
        <end position="237"/>
    </location>
</feature>
<organism evidence="9 10">
    <name type="scientific">Aspergillus nanangensis</name>
    <dbReference type="NCBI Taxonomy" id="2582783"/>
    <lineage>
        <taxon>Eukaryota</taxon>
        <taxon>Fungi</taxon>
        <taxon>Dikarya</taxon>
        <taxon>Ascomycota</taxon>
        <taxon>Pezizomycotina</taxon>
        <taxon>Eurotiomycetes</taxon>
        <taxon>Eurotiomycetidae</taxon>
        <taxon>Eurotiales</taxon>
        <taxon>Aspergillaceae</taxon>
        <taxon>Aspergillus</taxon>
        <taxon>Aspergillus subgen. Circumdati</taxon>
    </lineage>
</organism>
<evidence type="ECO:0000256" key="5">
    <source>
        <dbReference type="ARBA" id="ARBA00022989"/>
    </source>
</evidence>
<dbReference type="AlphaFoldDB" id="A0AAD4CLZ2"/>
<keyword evidence="3" id="KW-0813">Transport</keyword>
<feature type="transmembrane region" description="Helical" evidence="8">
    <location>
        <begin position="468"/>
        <end position="492"/>
    </location>
</feature>
<keyword evidence="4 8" id="KW-0812">Transmembrane</keyword>